<keyword evidence="5" id="KW-0249">Electron transport</keyword>
<dbReference type="InterPro" id="IPR033948">
    <property type="entry name" value="ETF_beta_N"/>
</dbReference>
<dbReference type="OrthoDB" id="9781325at2"/>
<evidence type="ECO:0000313" key="11">
    <source>
        <dbReference type="Proteomes" id="UP000192342"/>
    </source>
</evidence>
<comment type="cofactor">
    <cofactor evidence="8">
        <name>AMP</name>
        <dbReference type="ChEBI" id="CHEBI:456215"/>
    </cofactor>
</comment>
<dbReference type="InterPro" id="IPR014730">
    <property type="entry name" value="ETF_a/b_N"/>
</dbReference>
<protein>
    <recommendedName>
        <fullName evidence="3">Electron transfer flavoprotein subunit beta</fullName>
    </recommendedName>
    <alternativeName>
        <fullName evidence="7">Electron transfer flavoprotein small subunit</fullName>
    </alternativeName>
</protein>
<dbReference type="InterPro" id="IPR012255">
    <property type="entry name" value="ETF_b"/>
</dbReference>
<reference evidence="10 11" key="1">
    <citation type="submission" date="2013-04" db="EMBL/GenBank/DDBJ databases">
        <title>Oceanococcus atlanticus 22II-S10r2 Genome Sequencing.</title>
        <authorList>
            <person name="Lai Q."/>
            <person name="Li G."/>
            <person name="Shao Z."/>
        </authorList>
    </citation>
    <scope>NUCLEOTIDE SEQUENCE [LARGE SCALE GENOMIC DNA]</scope>
    <source>
        <strain evidence="10 11">22II-S10r2</strain>
    </source>
</reference>
<proteinExistence type="inferred from homology"/>
<comment type="subunit">
    <text evidence="2">Heterodimer of an alpha and a beta subunit.</text>
</comment>
<dbReference type="CDD" id="cd01714">
    <property type="entry name" value="ETF_beta"/>
    <property type="match status" value="1"/>
</dbReference>
<dbReference type="Proteomes" id="UP000192342">
    <property type="component" value="Unassembled WGS sequence"/>
</dbReference>
<evidence type="ECO:0000256" key="8">
    <source>
        <dbReference type="ARBA" id="ARBA00049933"/>
    </source>
</evidence>
<name>A0A1Y1SJI8_9GAMM</name>
<dbReference type="STRING" id="1317117.ATO7_06655"/>
<accession>A0A1Y1SJI8</accession>
<dbReference type="SUPFAM" id="SSF52402">
    <property type="entry name" value="Adenine nucleotide alpha hydrolases-like"/>
    <property type="match status" value="1"/>
</dbReference>
<dbReference type="AlphaFoldDB" id="A0A1Y1SJI8"/>
<comment type="similarity">
    <text evidence="1">Belongs to the ETF beta-subunit/FixA family.</text>
</comment>
<comment type="function">
    <text evidence="6">The electron transfer flavoprotein serves as a specific electron acceptor for other dehydrogenases. It transfers the electrons to the main respiratory chain via ETF-ubiquinone oxidoreductase (ETF dehydrogenase).</text>
</comment>
<dbReference type="Pfam" id="PF01012">
    <property type="entry name" value="ETF"/>
    <property type="match status" value="1"/>
</dbReference>
<keyword evidence="11" id="KW-1185">Reference proteome</keyword>
<dbReference type="GO" id="GO:0009055">
    <property type="term" value="F:electron transfer activity"/>
    <property type="evidence" value="ECO:0007669"/>
    <property type="project" value="InterPro"/>
</dbReference>
<dbReference type="PANTHER" id="PTHR21294:SF8">
    <property type="entry name" value="ELECTRON TRANSFER FLAVOPROTEIN SUBUNIT BETA"/>
    <property type="match status" value="1"/>
</dbReference>
<gene>
    <name evidence="10" type="ORF">ATO7_06655</name>
</gene>
<dbReference type="SMART" id="SM00893">
    <property type="entry name" value="ETF"/>
    <property type="match status" value="1"/>
</dbReference>
<evidence type="ECO:0000256" key="7">
    <source>
        <dbReference type="ARBA" id="ARBA00042002"/>
    </source>
</evidence>
<evidence type="ECO:0000256" key="2">
    <source>
        <dbReference type="ARBA" id="ARBA00011355"/>
    </source>
</evidence>
<evidence type="ECO:0000256" key="5">
    <source>
        <dbReference type="ARBA" id="ARBA00022982"/>
    </source>
</evidence>
<organism evidence="10 11">
    <name type="scientific">Oceanococcus atlanticus</name>
    <dbReference type="NCBI Taxonomy" id="1317117"/>
    <lineage>
        <taxon>Bacteria</taxon>
        <taxon>Pseudomonadati</taxon>
        <taxon>Pseudomonadota</taxon>
        <taxon>Gammaproteobacteria</taxon>
        <taxon>Chromatiales</taxon>
        <taxon>Oceanococcaceae</taxon>
        <taxon>Oceanococcus</taxon>
    </lineage>
</organism>
<evidence type="ECO:0000256" key="6">
    <source>
        <dbReference type="ARBA" id="ARBA00025649"/>
    </source>
</evidence>
<feature type="domain" description="Electron transfer flavoprotein alpha/beta-subunit N-terminal" evidence="9">
    <location>
        <begin position="23"/>
        <end position="211"/>
    </location>
</feature>
<dbReference type="GO" id="GO:0046395">
    <property type="term" value="P:carboxylic acid catabolic process"/>
    <property type="evidence" value="ECO:0007669"/>
    <property type="project" value="UniProtKB-ARBA"/>
</dbReference>
<dbReference type="PANTHER" id="PTHR21294">
    <property type="entry name" value="ELECTRON TRANSFER FLAVOPROTEIN BETA-SUBUNIT"/>
    <property type="match status" value="1"/>
</dbReference>
<dbReference type="FunFam" id="3.40.50.620:FF:000011">
    <property type="entry name" value="Electron transfer flavoprotein subunit beta"/>
    <property type="match status" value="1"/>
</dbReference>
<dbReference type="EMBL" id="AQQV01000001">
    <property type="protein sequence ID" value="ORE89540.1"/>
    <property type="molecule type" value="Genomic_DNA"/>
</dbReference>
<dbReference type="RefSeq" id="WP_083560735.1">
    <property type="nucleotide sequence ID" value="NZ_AQQV01000001.1"/>
</dbReference>
<comment type="caution">
    <text evidence="10">The sequence shown here is derived from an EMBL/GenBank/DDBJ whole genome shotgun (WGS) entry which is preliminary data.</text>
</comment>
<evidence type="ECO:0000256" key="4">
    <source>
        <dbReference type="ARBA" id="ARBA00022448"/>
    </source>
</evidence>
<sequence length="247" mass="26828">MKALVPIKRVVDYNVRIRVKGDGTGVDLNGVKMSVNPFDEIANEAALKLKEAGVISEVVVVTIGTAKAEDQLRSELARGADRGIHVVTDEEVQPLQAARILAELVKRENADVVIAGKQAIDDDNNQTPQMLATLLDWPQATFASDIKIDGGKATVQREIDAGAETLEVDLPAVISADLRLNEPRFIKLPDIMKAKRKPLDKVELSEFDIDVPKLEVVSTSNPPAREPGRMVKSVEELVAALKDKGLV</sequence>
<keyword evidence="4" id="KW-0813">Transport</keyword>
<dbReference type="Gene3D" id="3.40.50.620">
    <property type="entry name" value="HUPs"/>
    <property type="match status" value="1"/>
</dbReference>
<evidence type="ECO:0000313" key="10">
    <source>
        <dbReference type="EMBL" id="ORE89540.1"/>
    </source>
</evidence>
<evidence type="ECO:0000256" key="1">
    <source>
        <dbReference type="ARBA" id="ARBA00007557"/>
    </source>
</evidence>
<evidence type="ECO:0000256" key="3">
    <source>
        <dbReference type="ARBA" id="ARBA00016797"/>
    </source>
</evidence>
<evidence type="ECO:0000259" key="9">
    <source>
        <dbReference type="SMART" id="SM00893"/>
    </source>
</evidence>
<dbReference type="InterPro" id="IPR014729">
    <property type="entry name" value="Rossmann-like_a/b/a_fold"/>
</dbReference>
<dbReference type="PIRSF" id="PIRSF000090">
    <property type="entry name" value="Beta-ETF"/>
    <property type="match status" value="1"/>
</dbReference>